<evidence type="ECO:0000313" key="1">
    <source>
        <dbReference type="EMBL" id="KAJ8006133.1"/>
    </source>
</evidence>
<protein>
    <submittedName>
        <fullName evidence="1">Uncharacterized protein</fullName>
    </submittedName>
</protein>
<evidence type="ECO:0000313" key="2">
    <source>
        <dbReference type="Proteomes" id="UP001157502"/>
    </source>
</evidence>
<organism evidence="1 2">
    <name type="scientific">Dallia pectoralis</name>
    <name type="common">Alaska blackfish</name>
    <dbReference type="NCBI Taxonomy" id="75939"/>
    <lineage>
        <taxon>Eukaryota</taxon>
        <taxon>Metazoa</taxon>
        <taxon>Chordata</taxon>
        <taxon>Craniata</taxon>
        <taxon>Vertebrata</taxon>
        <taxon>Euteleostomi</taxon>
        <taxon>Actinopterygii</taxon>
        <taxon>Neopterygii</taxon>
        <taxon>Teleostei</taxon>
        <taxon>Protacanthopterygii</taxon>
        <taxon>Esociformes</taxon>
        <taxon>Umbridae</taxon>
        <taxon>Dallia</taxon>
    </lineage>
</organism>
<accession>A0ACC2GQV6</accession>
<dbReference type="Proteomes" id="UP001157502">
    <property type="component" value="Chromosome 10"/>
</dbReference>
<gene>
    <name evidence="1" type="ORF">DPEC_G00125080</name>
</gene>
<sequence length="580" mass="67967">MSSTIKSIYVTYDGPDRAFCSGDFISGRVVLEVGKDCKIDSLTIKAKGKSEVLWTEHHNKTTVTYHSKDKFFSILQYIIQEQKGKGKDHETLLTGQSGSTQCNVVAPGQHIYPFTFQIPLQAMPSSFKGDWGKIRYTLEAKLSRSMRMNSKAMAEFPFVSRVDLYSNPDLMTPQHGAKDKKMRFFTSGTVGMNVHIERQGFHLGEDLRVVAAIENSSSREIKPKYTLYQKQSFFARGKRRVSTKDILKDLVTSTVNTSLRSTLMYHTLQTQKSSCPWSSSRLFKCCLDSSPHPILTLVWTRPGTQIYPDGTMHQEPLDRERTNLWPLERTNLWPLERTNQWPLERTNQWPLERTNQRLQERTNQRLQERTNQRPLERTNLRPLERTNLRPLERTNLRPLERTNLRPLERTNQRPLERTNQRPLERTNQRPLERTNQRPLERTNQRPLERTNQRPLERTNQRPLERTNQRPLERTNQRPLERTNQRPLERTNQRPLERTNQRPLERTNLRPLERTNQRPLEHANQRPRFPVHLHQSMDLMLEAWAILSAHRSLPYGVCVANGDISLAHQWVGSTKSYSQFA</sequence>
<name>A0ACC2GQV6_DALPE</name>
<comment type="caution">
    <text evidence="1">The sequence shown here is derived from an EMBL/GenBank/DDBJ whole genome shotgun (WGS) entry which is preliminary data.</text>
</comment>
<dbReference type="EMBL" id="CM055737">
    <property type="protein sequence ID" value="KAJ8006133.1"/>
    <property type="molecule type" value="Genomic_DNA"/>
</dbReference>
<reference evidence="1" key="1">
    <citation type="submission" date="2021-05" db="EMBL/GenBank/DDBJ databases">
        <authorList>
            <person name="Pan Q."/>
            <person name="Jouanno E."/>
            <person name="Zahm M."/>
            <person name="Klopp C."/>
            <person name="Cabau C."/>
            <person name="Louis A."/>
            <person name="Berthelot C."/>
            <person name="Parey E."/>
            <person name="Roest Crollius H."/>
            <person name="Montfort J."/>
            <person name="Robinson-Rechavi M."/>
            <person name="Bouchez O."/>
            <person name="Lampietro C."/>
            <person name="Lopez Roques C."/>
            <person name="Donnadieu C."/>
            <person name="Postlethwait J."/>
            <person name="Bobe J."/>
            <person name="Dillon D."/>
            <person name="Chandos A."/>
            <person name="von Hippel F."/>
            <person name="Guiguen Y."/>
        </authorList>
    </citation>
    <scope>NUCLEOTIDE SEQUENCE</scope>
    <source>
        <strain evidence="1">YG-Jan2019</strain>
    </source>
</reference>
<keyword evidence="2" id="KW-1185">Reference proteome</keyword>
<proteinExistence type="predicted"/>